<dbReference type="Gene3D" id="2.60.60.30">
    <property type="entry name" value="sav2460 like domains"/>
    <property type="match status" value="2"/>
</dbReference>
<dbReference type="PIRSF" id="PIRSF037118">
    <property type="entry name" value="Tellurite_resistance_TerA"/>
    <property type="match status" value="1"/>
</dbReference>
<name>A0A2W5P1N1_9SPHN</name>
<comment type="similarity">
    <text evidence="1">Belongs to the CAPAB/TerDEXZ family.</text>
</comment>
<keyword evidence="2" id="KW-0778">Tellurium resistance</keyword>
<reference evidence="4 5" key="1">
    <citation type="submission" date="2017-08" db="EMBL/GenBank/DDBJ databases">
        <title>Infants hospitalized years apart are colonized by the same room-sourced microbial strains.</title>
        <authorList>
            <person name="Brooks B."/>
            <person name="Olm M.R."/>
            <person name="Firek B.A."/>
            <person name="Baker R."/>
            <person name="Thomas B.C."/>
            <person name="Morowitz M.J."/>
            <person name="Banfield J.F."/>
        </authorList>
    </citation>
    <scope>NUCLEOTIDE SEQUENCE [LARGE SCALE GENOMIC DNA]</scope>
    <source>
        <strain evidence="4">S2_005_001_R1_22</strain>
    </source>
</reference>
<dbReference type="PANTHER" id="PTHR32097">
    <property type="entry name" value="CAMP-BINDING PROTEIN 1-RELATED"/>
    <property type="match status" value="1"/>
</dbReference>
<evidence type="ECO:0000256" key="1">
    <source>
        <dbReference type="ARBA" id="ARBA00008775"/>
    </source>
</evidence>
<dbReference type="CDD" id="cd06974">
    <property type="entry name" value="TerD_like"/>
    <property type="match status" value="2"/>
</dbReference>
<dbReference type="Pfam" id="PF02342">
    <property type="entry name" value="TerD"/>
    <property type="match status" value="1"/>
</dbReference>
<evidence type="ECO:0000259" key="3">
    <source>
        <dbReference type="Pfam" id="PF02342"/>
    </source>
</evidence>
<comment type="caution">
    <text evidence="4">The sequence shown here is derived from an EMBL/GenBank/DDBJ whole genome shotgun (WGS) entry which is preliminary data.</text>
</comment>
<feature type="domain" description="TerD" evidence="3">
    <location>
        <begin position="16"/>
        <end position="170"/>
    </location>
</feature>
<proteinExistence type="inferred from homology"/>
<evidence type="ECO:0000256" key="2">
    <source>
        <dbReference type="ARBA" id="ARBA00022686"/>
    </source>
</evidence>
<dbReference type="InterPro" id="IPR051324">
    <property type="entry name" value="Stress/Tellurium_Resist"/>
</dbReference>
<sequence>MTDLAQGGNAAVPAGVLTVTFDWTVARGRDVEADASAYLLTAAGTVRGDADMIFYNQPEGAGGAIRFAAEQGARGGFTVDPAKLPPEVERVVFCVTIHEAQAKAQTLALLGQAAVTVRGAAGALCFAPPLADAREAAMIFGELYRRHGQWKFRAVGQGFTGGLAPLARSFGIDVGQDAAPPAPPPPPPPPPPVAVNLSKVTLDKPGQAVSLQKRGDSFGEITVNLNWSRGRKGFFGGGTAIDLDLGCLYELADGSRGVVQALGRSFGRYAAAPFIELSGDDRTGDVSTGETLRINGARWGDIRRIAIFANIYDGVPNWRQTDGIVLVTMPDQPPVEVRMTEGRDDRRLCGVMLIENDAGRLKATRVVEYVRDQQVLDERFDWGLRWVAGTKD</sequence>
<evidence type="ECO:0000313" key="5">
    <source>
        <dbReference type="Proteomes" id="UP000249229"/>
    </source>
</evidence>
<dbReference type="SUPFAM" id="SSF101447">
    <property type="entry name" value="Formin homology 2 domain (FH2 domain)"/>
    <property type="match status" value="1"/>
</dbReference>
<evidence type="ECO:0000313" key="4">
    <source>
        <dbReference type="EMBL" id="PZQ59721.1"/>
    </source>
</evidence>
<dbReference type="AlphaFoldDB" id="A0A2W5P1N1"/>
<dbReference type="Proteomes" id="UP000249229">
    <property type="component" value="Unassembled WGS sequence"/>
</dbReference>
<accession>A0A2W5P1N1</accession>
<protein>
    <submittedName>
        <fullName evidence="4">Universal stress protein</fullName>
    </submittedName>
</protein>
<dbReference type="GO" id="GO:0046690">
    <property type="term" value="P:response to tellurium ion"/>
    <property type="evidence" value="ECO:0007669"/>
    <property type="project" value="UniProtKB-KW"/>
</dbReference>
<dbReference type="InterPro" id="IPR017115">
    <property type="entry name" value="Tellurite_resistance_TerA"/>
</dbReference>
<dbReference type="PANTHER" id="PTHR32097:SF4">
    <property type="entry name" value="GENERAL STRESS PROTEIN 16U"/>
    <property type="match status" value="1"/>
</dbReference>
<dbReference type="EMBL" id="QFQI01000008">
    <property type="protein sequence ID" value="PZQ59721.1"/>
    <property type="molecule type" value="Genomic_DNA"/>
</dbReference>
<gene>
    <name evidence="4" type="ORF">DI544_10505</name>
</gene>
<organism evidence="4 5">
    <name type="scientific">Sphingomonas taxi</name>
    <dbReference type="NCBI Taxonomy" id="1549858"/>
    <lineage>
        <taxon>Bacteria</taxon>
        <taxon>Pseudomonadati</taxon>
        <taxon>Pseudomonadota</taxon>
        <taxon>Alphaproteobacteria</taxon>
        <taxon>Sphingomonadales</taxon>
        <taxon>Sphingomonadaceae</taxon>
        <taxon>Sphingomonas</taxon>
    </lineage>
</organism>
<dbReference type="InterPro" id="IPR003325">
    <property type="entry name" value="TerD"/>
</dbReference>